<dbReference type="Pfam" id="PF10988">
    <property type="entry name" value="DUF2807"/>
    <property type="match status" value="1"/>
</dbReference>
<dbReference type="InterPro" id="IPR021255">
    <property type="entry name" value="DUF2807"/>
</dbReference>
<evidence type="ECO:0000313" key="4">
    <source>
        <dbReference type="Proteomes" id="UP000180246"/>
    </source>
</evidence>
<gene>
    <name evidence="3" type="ORF">LO55_2952</name>
</gene>
<dbReference type="EMBL" id="JRYB01000001">
    <property type="protein sequence ID" value="OIJ41382.1"/>
    <property type="molecule type" value="Genomic_DNA"/>
</dbReference>
<protein>
    <recommendedName>
        <fullName evidence="2">Putative auto-transporter adhesin head GIN domain-containing protein</fullName>
    </recommendedName>
</protein>
<evidence type="ECO:0000313" key="3">
    <source>
        <dbReference type="EMBL" id="OIJ41382.1"/>
    </source>
</evidence>
<feature type="signal peptide" evidence="1">
    <location>
        <begin position="1"/>
        <end position="27"/>
    </location>
</feature>
<feature type="domain" description="Putative auto-transporter adhesin head GIN" evidence="2">
    <location>
        <begin position="45"/>
        <end position="246"/>
    </location>
</feature>
<accession>A0A1S2NAK8</accession>
<evidence type="ECO:0000256" key="1">
    <source>
        <dbReference type="SAM" id="SignalP"/>
    </source>
</evidence>
<reference evidence="3 4" key="1">
    <citation type="submission" date="2014-10" db="EMBL/GenBank/DDBJ databases">
        <authorList>
            <person name="Seo M.-J."/>
            <person name="Seok Y.J."/>
            <person name="Cha I.-T."/>
        </authorList>
    </citation>
    <scope>NUCLEOTIDE SEQUENCE [LARGE SCALE GENOMIC DNA]</scope>
    <source>
        <strain evidence="3 4">NEU</strain>
    </source>
</reference>
<comment type="caution">
    <text evidence="3">The sequence shown here is derived from an EMBL/GenBank/DDBJ whole genome shotgun (WGS) entry which is preliminary data.</text>
</comment>
<dbReference type="AlphaFoldDB" id="A0A1S2NAK8"/>
<dbReference type="RefSeq" id="WP_071362010.1">
    <property type="nucleotide sequence ID" value="NZ_JRYB01000001.1"/>
</dbReference>
<dbReference type="Proteomes" id="UP000180246">
    <property type="component" value="Unassembled WGS sequence"/>
</dbReference>
<feature type="chain" id="PRO_5010215241" description="Putative auto-transporter adhesin head GIN domain-containing protein" evidence="1">
    <location>
        <begin position="28"/>
        <end position="262"/>
    </location>
</feature>
<dbReference type="Gene3D" id="2.160.20.120">
    <property type="match status" value="1"/>
</dbReference>
<evidence type="ECO:0000259" key="2">
    <source>
        <dbReference type="Pfam" id="PF10988"/>
    </source>
</evidence>
<name>A0A1S2NAK8_9BURK</name>
<sequence length="262" mass="26713">MNHLIKLGAAIAVPCALFCAAIGIAEAAPETSSETRPIDARVVRVKLEGVGDLRIRQGATPALVLTGDARLLSRTTTSQKGDTLNIETEGRNSGFSFGRSSGLQAELVLPNLQAVSSESVGSTVVSGFAGETLSINLDGAGSMYVSSSEYRTIKASLGGVGNLKIQGVNSEHVDLSLGGAGYVTLSGRSKNLRAELGGLGGLDAQACTVEAVTLDLSGLGNATVNAQRSANLALSGMGSVTVFGKPANRKVALDGLGKVNWK</sequence>
<proteinExistence type="predicted"/>
<keyword evidence="1" id="KW-0732">Signal</keyword>
<organism evidence="3 4">
    <name type="scientific">Massilia timonae</name>
    <dbReference type="NCBI Taxonomy" id="47229"/>
    <lineage>
        <taxon>Bacteria</taxon>
        <taxon>Pseudomonadati</taxon>
        <taxon>Pseudomonadota</taxon>
        <taxon>Betaproteobacteria</taxon>
        <taxon>Burkholderiales</taxon>
        <taxon>Oxalobacteraceae</taxon>
        <taxon>Telluria group</taxon>
        <taxon>Massilia</taxon>
    </lineage>
</organism>